<name>A0ACB0IP63_TRIPR</name>
<accession>A0ACB0IP63</accession>
<organism evidence="1 2">
    <name type="scientific">Trifolium pratense</name>
    <name type="common">Red clover</name>
    <dbReference type="NCBI Taxonomy" id="57577"/>
    <lineage>
        <taxon>Eukaryota</taxon>
        <taxon>Viridiplantae</taxon>
        <taxon>Streptophyta</taxon>
        <taxon>Embryophyta</taxon>
        <taxon>Tracheophyta</taxon>
        <taxon>Spermatophyta</taxon>
        <taxon>Magnoliopsida</taxon>
        <taxon>eudicotyledons</taxon>
        <taxon>Gunneridae</taxon>
        <taxon>Pentapetalae</taxon>
        <taxon>rosids</taxon>
        <taxon>fabids</taxon>
        <taxon>Fabales</taxon>
        <taxon>Fabaceae</taxon>
        <taxon>Papilionoideae</taxon>
        <taxon>50 kb inversion clade</taxon>
        <taxon>NPAAA clade</taxon>
        <taxon>Hologalegina</taxon>
        <taxon>IRL clade</taxon>
        <taxon>Trifolieae</taxon>
        <taxon>Trifolium</taxon>
    </lineage>
</organism>
<proteinExistence type="predicted"/>
<reference evidence="1" key="1">
    <citation type="submission" date="2023-10" db="EMBL/GenBank/DDBJ databases">
        <authorList>
            <person name="Rodriguez Cubillos JULIANA M."/>
            <person name="De Vega J."/>
        </authorList>
    </citation>
    <scope>NUCLEOTIDE SEQUENCE</scope>
</reference>
<evidence type="ECO:0000313" key="2">
    <source>
        <dbReference type="Proteomes" id="UP001177021"/>
    </source>
</evidence>
<keyword evidence="2" id="KW-1185">Reference proteome</keyword>
<dbReference type="EMBL" id="CASHSV030000002">
    <property type="protein sequence ID" value="CAJ2633795.1"/>
    <property type="molecule type" value="Genomic_DNA"/>
</dbReference>
<comment type="caution">
    <text evidence="1">The sequence shown here is derived from an EMBL/GenBank/DDBJ whole genome shotgun (WGS) entry which is preliminary data.</text>
</comment>
<sequence length="431" mass="49027">MEPGSPSTTHIILDRDEDETLLIESANNLEEKTIPDLVEVLRVAYLPKTFDDVEAVLLSKDLALRNQIQHLDQNVEMVKQQLQEEKLARLKAEEEVKKSERVCVEGKKLEQRYTTLLKELKSSDFASDRETNDVLRKRNIQLKEMWVKENILVRKYEGLLKEAEVKGLADIERERKKYEVLLKEAEKERYAMEELKKKKIELECEVKKLMEKRVVDGKAFDVLRTTTVELEHQIMKLKGKKAEDDKSLDELREKNKELKETVNGNLATIKLHERLAKMEDDTELLMSARVSCGGKNAGGPPPADPMVAEFGNDTVQAASLPRNEDDRPQNIWSKDAQGASSASGRMEMIKDTDDDDHCMSRGAHEKKAISGFAVKNDRPTPSSSIAVDITKRKHSFIETETSSSDSSCDLSYLNNLASRLLESEAKKKKQN</sequence>
<evidence type="ECO:0000313" key="1">
    <source>
        <dbReference type="EMBL" id="CAJ2633795.1"/>
    </source>
</evidence>
<gene>
    <name evidence="1" type="ORF">MILVUS5_LOCUS4830</name>
</gene>
<protein>
    <submittedName>
        <fullName evidence="1">Uncharacterized protein</fullName>
    </submittedName>
</protein>
<dbReference type="Proteomes" id="UP001177021">
    <property type="component" value="Unassembled WGS sequence"/>
</dbReference>